<dbReference type="EMBL" id="LAZR01018221">
    <property type="protein sequence ID" value="KKL97214.1"/>
    <property type="molecule type" value="Genomic_DNA"/>
</dbReference>
<reference evidence="1" key="1">
    <citation type="journal article" date="2015" name="Nature">
        <title>Complex archaea that bridge the gap between prokaryotes and eukaryotes.</title>
        <authorList>
            <person name="Spang A."/>
            <person name="Saw J.H."/>
            <person name="Jorgensen S.L."/>
            <person name="Zaremba-Niedzwiedzka K."/>
            <person name="Martijn J."/>
            <person name="Lind A.E."/>
            <person name="van Eijk R."/>
            <person name="Schleper C."/>
            <person name="Guy L."/>
            <person name="Ettema T.J."/>
        </authorList>
    </citation>
    <scope>NUCLEOTIDE SEQUENCE</scope>
</reference>
<sequence>MKKKLILGLIFGAGIGLCIGILTDNVALGISLGAGVGLVLGATVKK</sequence>
<comment type="caution">
    <text evidence="1">The sequence shown here is derived from an EMBL/GenBank/DDBJ whole genome shotgun (WGS) entry which is preliminary data.</text>
</comment>
<gene>
    <name evidence="1" type="ORF">LCGC14_1836740</name>
</gene>
<dbReference type="AlphaFoldDB" id="A0A0F9GEF4"/>
<organism evidence="1">
    <name type="scientific">marine sediment metagenome</name>
    <dbReference type="NCBI Taxonomy" id="412755"/>
    <lineage>
        <taxon>unclassified sequences</taxon>
        <taxon>metagenomes</taxon>
        <taxon>ecological metagenomes</taxon>
    </lineage>
</organism>
<protein>
    <submittedName>
        <fullName evidence="1">Uncharacterized protein</fullName>
    </submittedName>
</protein>
<proteinExistence type="predicted"/>
<evidence type="ECO:0000313" key="1">
    <source>
        <dbReference type="EMBL" id="KKL97214.1"/>
    </source>
</evidence>
<accession>A0A0F9GEF4</accession>
<name>A0A0F9GEF4_9ZZZZ</name>